<dbReference type="AlphaFoldDB" id="A0A1G2AQ30"/>
<organism evidence="1 2">
    <name type="scientific">Candidatus Kerfeldbacteria bacterium RIFCSPHIGHO2_02_FULL_42_14</name>
    <dbReference type="NCBI Taxonomy" id="1798540"/>
    <lineage>
        <taxon>Bacteria</taxon>
        <taxon>Candidatus Kerfeldiibacteriota</taxon>
    </lineage>
</organism>
<dbReference type="Proteomes" id="UP000177165">
    <property type="component" value="Unassembled WGS sequence"/>
</dbReference>
<evidence type="ECO:0008006" key="3">
    <source>
        <dbReference type="Google" id="ProtNLM"/>
    </source>
</evidence>
<name>A0A1G2AQ30_9BACT</name>
<reference evidence="1 2" key="1">
    <citation type="journal article" date="2016" name="Nat. Commun.">
        <title>Thousands of microbial genomes shed light on interconnected biogeochemical processes in an aquifer system.</title>
        <authorList>
            <person name="Anantharaman K."/>
            <person name="Brown C.T."/>
            <person name="Hug L.A."/>
            <person name="Sharon I."/>
            <person name="Castelle C.J."/>
            <person name="Probst A.J."/>
            <person name="Thomas B.C."/>
            <person name="Singh A."/>
            <person name="Wilkins M.J."/>
            <person name="Karaoz U."/>
            <person name="Brodie E.L."/>
            <person name="Williams K.H."/>
            <person name="Hubbard S.S."/>
            <person name="Banfield J.F."/>
        </authorList>
    </citation>
    <scope>NUCLEOTIDE SEQUENCE [LARGE SCALE GENOMIC DNA]</scope>
</reference>
<protein>
    <recommendedName>
        <fullName evidence="3">Curculin domain protein (Mannose-binding) lectin</fullName>
    </recommendedName>
</protein>
<proteinExistence type="predicted"/>
<comment type="caution">
    <text evidence="1">The sequence shown here is derived from an EMBL/GenBank/DDBJ whole genome shotgun (WGS) entry which is preliminary data.</text>
</comment>
<sequence length="470" mass="53354">MIFTHYTKIFFWFFTLILLLFVFVSNVSKAASPPNFIISDVDLVDADALSLSRIQQFLHERGTLGTYTTEVDDIQKSAAQIIFDIAQEYQINPKYIITRIQVEQSLITDPNPTQYQFDWATGYGRCDTCTPEQAEKYKGFALQVRWSAKRVRESYLFDLETKGHTLTGWGPGITKETLDGVKVTPVNNATAVLYTYTPWAGECFGGAPNVGGNCSFHRIFTSWFSLQYPDGTLLQGENGGIYLIRGGEKRPFLNRAAFAPYDVRKVLPVTESVLAAFPTGKPIAYPPYVLLRSPHGTVYLYNEGTIRGIESSEVLRNLGFNPEEILSVSWNELHDLTEDRPITMQDIYPAGALLQYQDSGGVVYIDPSGVRHDIMNREILRSNFHRPVIIQKPREYIDQFTKGEKLGFRDGELVTYSESRAVYLISNRTRRRFASGEVFTSLHFRWDNIITTTKEAVELHPEGPVLKLDF</sequence>
<accession>A0A1G2AQ30</accession>
<gene>
    <name evidence="1" type="ORF">A3B74_03955</name>
</gene>
<dbReference type="EMBL" id="MHKB01000011">
    <property type="protein sequence ID" value="OGY79012.1"/>
    <property type="molecule type" value="Genomic_DNA"/>
</dbReference>
<evidence type="ECO:0000313" key="1">
    <source>
        <dbReference type="EMBL" id="OGY79012.1"/>
    </source>
</evidence>
<dbReference type="STRING" id="1798540.A3B74_03955"/>
<evidence type="ECO:0000313" key="2">
    <source>
        <dbReference type="Proteomes" id="UP000177165"/>
    </source>
</evidence>